<dbReference type="RefSeq" id="WP_271088282.1">
    <property type="nucleotide sequence ID" value="NZ_JAPJZH010000002.1"/>
</dbReference>
<sequence length="108" mass="11736">MRIALAAIGATAILSGCGDNAPYSCDNRYINSMAVVKIQDLVKMNLKAPSTAKFPGMKVERIGDCVWGATSYVDSQNGFGATIRTGFFATVIMDEENQKWVPGKVVWR</sequence>
<evidence type="ECO:0000313" key="2">
    <source>
        <dbReference type="Proteomes" id="UP001148313"/>
    </source>
</evidence>
<reference evidence="1" key="1">
    <citation type="submission" date="2022-11" db="EMBL/GenBank/DDBJ databases">
        <title>Hoeflea poritis sp. nov., isolated from scleractinian coral Porites lutea.</title>
        <authorList>
            <person name="Zhang G."/>
            <person name="Wei Q."/>
            <person name="Cai L."/>
        </authorList>
    </citation>
    <scope>NUCLEOTIDE SEQUENCE</scope>
    <source>
        <strain evidence="1">E7-10</strain>
    </source>
</reference>
<dbReference type="Proteomes" id="UP001148313">
    <property type="component" value="Unassembled WGS sequence"/>
</dbReference>
<evidence type="ECO:0008006" key="3">
    <source>
        <dbReference type="Google" id="ProtNLM"/>
    </source>
</evidence>
<proteinExistence type="predicted"/>
<name>A0ABT4VKS7_9HYPH</name>
<dbReference type="PROSITE" id="PS51257">
    <property type="entry name" value="PROKAR_LIPOPROTEIN"/>
    <property type="match status" value="1"/>
</dbReference>
<keyword evidence="2" id="KW-1185">Reference proteome</keyword>
<accession>A0ABT4VKS7</accession>
<gene>
    <name evidence="1" type="ORF">OOZ53_05305</name>
</gene>
<evidence type="ECO:0000313" key="1">
    <source>
        <dbReference type="EMBL" id="MDA4844755.1"/>
    </source>
</evidence>
<comment type="caution">
    <text evidence="1">The sequence shown here is derived from an EMBL/GenBank/DDBJ whole genome shotgun (WGS) entry which is preliminary data.</text>
</comment>
<protein>
    <recommendedName>
        <fullName evidence="3">Lipoprotein</fullName>
    </recommendedName>
</protein>
<organism evidence="1 2">
    <name type="scientific">Hoeflea poritis</name>
    <dbReference type="NCBI Taxonomy" id="2993659"/>
    <lineage>
        <taxon>Bacteria</taxon>
        <taxon>Pseudomonadati</taxon>
        <taxon>Pseudomonadota</taxon>
        <taxon>Alphaproteobacteria</taxon>
        <taxon>Hyphomicrobiales</taxon>
        <taxon>Rhizobiaceae</taxon>
        <taxon>Hoeflea</taxon>
    </lineage>
</organism>
<dbReference type="EMBL" id="JAPJZH010000002">
    <property type="protein sequence ID" value="MDA4844755.1"/>
    <property type="molecule type" value="Genomic_DNA"/>
</dbReference>